<dbReference type="InterPro" id="IPR009061">
    <property type="entry name" value="DNA-bd_dom_put_sf"/>
</dbReference>
<evidence type="ECO:0000313" key="3">
    <source>
        <dbReference type="EMBL" id="MCV7225316.1"/>
    </source>
</evidence>
<gene>
    <name evidence="3" type="ORF">H7J73_04610</name>
</gene>
<keyword evidence="4" id="KW-1185">Reference proteome</keyword>
<sequence>MAEYRIEELAKVSGVSSRNIRAYRERGLLEPPRRVGRTAVYGDRHLTQLQVINRLLGKGFNSAHIADFFEAVREGHDLADLLGLRAITAATRRRDADLSRSERAAG</sequence>
<dbReference type="SUPFAM" id="SSF46955">
    <property type="entry name" value="Putative DNA-binding domain"/>
    <property type="match status" value="1"/>
</dbReference>
<evidence type="ECO:0000313" key="4">
    <source>
        <dbReference type="Proteomes" id="UP001526201"/>
    </source>
</evidence>
<organism evidence="3 4">
    <name type="scientific">Mycolicibacterium komossense</name>
    <dbReference type="NCBI Taxonomy" id="1779"/>
    <lineage>
        <taxon>Bacteria</taxon>
        <taxon>Bacillati</taxon>
        <taxon>Actinomycetota</taxon>
        <taxon>Actinomycetes</taxon>
        <taxon>Mycobacteriales</taxon>
        <taxon>Mycobacteriaceae</taxon>
        <taxon>Mycolicibacterium</taxon>
    </lineage>
</organism>
<dbReference type="InterPro" id="IPR047057">
    <property type="entry name" value="MerR_fam"/>
</dbReference>
<name>A0ABT3C7W8_9MYCO</name>
<keyword evidence="1" id="KW-0238">DNA-binding</keyword>
<dbReference type="PANTHER" id="PTHR30204">
    <property type="entry name" value="REDOX-CYCLING DRUG-SENSING TRANSCRIPTIONAL ACTIVATOR SOXR"/>
    <property type="match status" value="1"/>
</dbReference>
<dbReference type="PRINTS" id="PR00040">
    <property type="entry name" value="HTHMERR"/>
</dbReference>
<dbReference type="PANTHER" id="PTHR30204:SF93">
    <property type="entry name" value="HTH MERR-TYPE DOMAIN-CONTAINING PROTEIN"/>
    <property type="match status" value="1"/>
</dbReference>
<proteinExistence type="predicted"/>
<dbReference type="InterPro" id="IPR000551">
    <property type="entry name" value="MerR-type_HTH_dom"/>
</dbReference>
<protein>
    <submittedName>
        <fullName evidence="3">MerR family transcriptional regulator</fullName>
    </submittedName>
</protein>
<dbReference type="Gene3D" id="1.10.1660.10">
    <property type="match status" value="1"/>
</dbReference>
<comment type="caution">
    <text evidence="3">The sequence shown here is derived from an EMBL/GenBank/DDBJ whole genome shotgun (WGS) entry which is preliminary data.</text>
</comment>
<evidence type="ECO:0000259" key="2">
    <source>
        <dbReference type="PROSITE" id="PS50937"/>
    </source>
</evidence>
<dbReference type="PROSITE" id="PS50937">
    <property type="entry name" value="HTH_MERR_2"/>
    <property type="match status" value="1"/>
</dbReference>
<accession>A0ABT3C7W8</accession>
<evidence type="ECO:0000256" key="1">
    <source>
        <dbReference type="ARBA" id="ARBA00023125"/>
    </source>
</evidence>
<dbReference type="SMART" id="SM00422">
    <property type="entry name" value="HTH_MERR"/>
    <property type="match status" value="1"/>
</dbReference>
<dbReference type="EMBL" id="JACKTY010000014">
    <property type="protein sequence ID" value="MCV7225316.1"/>
    <property type="molecule type" value="Genomic_DNA"/>
</dbReference>
<reference evidence="3 4" key="1">
    <citation type="journal article" date="2022" name="BMC Genomics">
        <title>Comparative genome analysis of mycobacteria focusing on tRNA and non-coding RNA.</title>
        <authorList>
            <person name="Behra P.R.K."/>
            <person name="Pettersson B.M.F."/>
            <person name="Ramesh M."/>
            <person name="Das S."/>
            <person name="Dasgupta S."/>
            <person name="Kirsebom L.A."/>
        </authorList>
    </citation>
    <scope>NUCLEOTIDE SEQUENCE [LARGE SCALE GENOMIC DNA]</scope>
    <source>
        <strain evidence="3 4">DSM 44078</strain>
    </source>
</reference>
<dbReference type="Proteomes" id="UP001526201">
    <property type="component" value="Unassembled WGS sequence"/>
</dbReference>
<feature type="domain" description="HTH merR-type" evidence="2">
    <location>
        <begin position="3"/>
        <end position="71"/>
    </location>
</feature>
<dbReference type="Pfam" id="PF13411">
    <property type="entry name" value="MerR_1"/>
    <property type="match status" value="1"/>
</dbReference>